<dbReference type="RefSeq" id="XP_033582300.1">
    <property type="nucleotide sequence ID" value="XM_033715112.1"/>
</dbReference>
<dbReference type="AlphaFoldDB" id="A0A6A6Z2H6"/>
<dbReference type="Proteomes" id="UP000504636">
    <property type="component" value="Unplaced"/>
</dbReference>
<proteinExistence type="predicted"/>
<dbReference type="InterPro" id="IPR052895">
    <property type="entry name" value="HetReg/Transcr_Mod"/>
</dbReference>
<dbReference type="Pfam" id="PF06985">
    <property type="entry name" value="HET"/>
    <property type="match status" value="1"/>
</dbReference>
<protein>
    <recommendedName>
        <fullName evidence="1">Heterokaryon incompatibility domain-containing protein</fullName>
    </recommendedName>
</protein>
<name>A0A6A6Z2H6_9PEZI</name>
<dbReference type="PANTHER" id="PTHR24148">
    <property type="entry name" value="ANKYRIN REPEAT DOMAIN-CONTAINING PROTEIN 39 HOMOLOG-RELATED"/>
    <property type="match status" value="1"/>
</dbReference>
<reference evidence="4" key="2">
    <citation type="submission" date="2020-04" db="EMBL/GenBank/DDBJ databases">
        <authorList>
            <consortium name="NCBI Genome Project"/>
        </authorList>
    </citation>
    <scope>NUCLEOTIDE SEQUENCE</scope>
    <source>
        <strain evidence="4">CBS 304.34</strain>
    </source>
</reference>
<evidence type="ECO:0000259" key="1">
    <source>
        <dbReference type="Pfam" id="PF06985"/>
    </source>
</evidence>
<gene>
    <name evidence="2 4" type="ORF">BDZ99DRAFT_378421</name>
</gene>
<dbReference type="PANTHER" id="PTHR24148:SF64">
    <property type="entry name" value="HETEROKARYON INCOMPATIBILITY DOMAIN-CONTAINING PROTEIN"/>
    <property type="match status" value="1"/>
</dbReference>
<evidence type="ECO:0000313" key="2">
    <source>
        <dbReference type="EMBL" id="KAF2815336.1"/>
    </source>
</evidence>
<feature type="non-terminal residue" evidence="2">
    <location>
        <position position="1"/>
    </location>
</feature>
<dbReference type="OrthoDB" id="2157530at2759"/>
<sequence>DSICINQKNIEEKNKQIPLMDEIYIWATQVYIRLGHGNAKSDRVVAYLKAASLATNNICLAGIPWISAHTRADSRKAKRKFQRHEASLYFHYIWDKF</sequence>
<accession>A0A6A6Z2H6</accession>
<dbReference type="GeneID" id="54456005"/>
<evidence type="ECO:0000313" key="3">
    <source>
        <dbReference type="Proteomes" id="UP000504636"/>
    </source>
</evidence>
<dbReference type="InterPro" id="IPR010730">
    <property type="entry name" value="HET"/>
</dbReference>
<reference evidence="2 4" key="1">
    <citation type="journal article" date="2020" name="Stud. Mycol.">
        <title>101 Dothideomycetes genomes: a test case for predicting lifestyles and emergence of pathogens.</title>
        <authorList>
            <person name="Haridas S."/>
            <person name="Albert R."/>
            <person name="Binder M."/>
            <person name="Bloem J."/>
            <person name="Labutti K."/>
            <person name="Salamov A."/>
            <person name="Andreopoulos B."/>
            <person name="Baker S."/>
            <person name="Barry K."/>
            <person name="Bills G."/>
            <person name="Bluhm B."/>
            <person name="Cannon C."/>
            <person name="Castanera R."/>
            <person name="Culley D."/>
            <person name="Daum C."/>
            <person name="Ezra D."/>
            <person name="Gonzalez J."/>
            <person name="Henrissat B."/>
            <person name="Kuo A."/>
            <person name="Liang C."/>
            <person name="Lipzen A."/>
            <person name="Lutzoni F."/>
            <person name="Magnuson J."/>
            <person name="Mondo S."/>
            <person name="Nolan M."/>
            <person name="Ohm R."/>
            <person name="Pangilinan J."/>
            <person name="Park H.-J."/>
            <person name="Ramirez L."/>
            <person name="Alfaro M."/>
            <person name="Sun H."/>
            <person name="Tritt A."/>
            <person name="Yoshinaga Y."/>
            <person name="Zwiers L.-H."/>
            <person name="Turgeon B."/>
            <person name="Goodwin S."/>
            <person name="Spatafora J."/>
            <person name="Crous P."/>
            <person name="Grigoriev I."/>
        </authorList>
    </citation>
    <scope>NUCLEOTIDE SEQUENCE</scope>
    <source>
        <strain evidence="2 4">CBS 304.34</strain>
    </source>
</reference>
<reference evidence="4" key="3">
    <citation type="submission" date="2025-04" db="UniProtKB">
        <authorList>
            <consortium name="RefSeq"/>
        </authorList>
    </citation>
    <scope>IDENTIFICATION</scope>
    <source>
        <strain evidence="4">CBS 304.34</strain>
    </source>
</reference>
<evidence type="ECO:0000313" key="4">
    <source>
        <dbReference type="RefSeq" id="XP_033582300.1"/>
    </source>
</evidence>
<dbReference type="EMBL" id="MU003694">
    <property type="protein sequence ID" value="KAF2815336.1"/>
    <property type="molecule type" value="Genomic_DNA"/>
</dbReference>
<feature type="domain" description="Heterokaryon incompatibility" evidence="1">
    <location>
        <begin position="1"/>
        <end position="58"/>
    </location>
</feature>
<organism evidence="2">
    <name type="scientific">Mytilinidion resinicola</name>
    <dbReference type="NCBI Taxonomy" id="574789"/>
    <lineage>
        <taxon>Eukaryota</taxon>
        <taxon>Fungi</taxon>
        <taxon>Dikarya</taxon>
        <taxon>Ascomycota</taxon>
        <taxon>Pezizomycotina</taxon>
        <taxon>Dothideomycetes</taxon>
        <taxon>Pleosporomycetidae</taxon>
        <taxon>Mytilinidiales</taxon>
        <taxon>Mytilinidiaceae</taxon>
        <taxon>Mytilinidion</taxon>
    </lineage>
</organism>
<keyword evidence="3" id="KW-1185">Reference proteome</keyword>